<keyword evidence="3" id="KW-0663">Pyridoxal phosphate</keyword>
<evidence type="ECO:0000259" key="5">
    <source>
        <dbReference type="Pfam" id="PF00291"/>
    </source>
</evidence>
<dbReference type="GO" id="GO:0006567">
    <property type="term" value="P:L-threonine catabolic process"/>
    <property type="evidence" value="ECO:0007669"/>
    <property type="project" value="TreeGrafter"/>
</dbReference>
<protein>
    <recommendedName>
        <fullName evidence="5">Tryptophan synthase beta chain-like PALP domain-containing protein</fullName>
    </recommendedName>
</protein>
<dbReference type="GO" id="GO:0009097">
    <property type="term" value="P:isoleucine biosynthetic process"/>
    <property type="evidence" value="ECO:0007669"/>
    <property type="project" value="TreeGrafter"/>
</dbReference>
<sequence>MVDVHTLDGHVPTYPRSEGLIETDVALPAPHLQSSTDRNSLPHVGSSNEPDYLQMIMTSRVYDVVQQTALQRADNLSAKLSADIYLKREDLHSVFSFKIRGAYNRIAHLSEEEKAAGVIACSAGDYT</sequence>
<dbReference type="Proteomes" id="UP000612746">
    <property type="component" value="Unassembled WGS sequence"/>
</dbReference>
<feature type="domain" description="Tryptophan synthase beta chain-like PALP" evidence="5">
    <location>
        <begin position="64"/>
        <end position="126"/>
    </location>
</feature>
<dbReference type="PROSITE" id="PS00165">
    <property type="entry name" value="DEHYDRATASE_SER_THR"/>
    <property type="match status" value="1"/>
</dbReference>
<evidence type="ECO:0000256" key="4">
    <source>
        <dbReference type="ARBA" id="ARBA00023239"/>
    </source>
</evidence>
<comment type="similarity">
    <text evidence="2">Belongs to the serine/threonine dehydratase family.</text>
</comment>
<evidence type="ECO:0000256" key="1">
    <source>
        <dbReference type="ARBA" id="ARBA00001933"/>
    </source>
</evidence>
<keyword evidence="4" id="KW-0456">Lyase</keyword>
<accession>A0A8H7QAV8</accession>
<comment type="caution">
    <text evidence="6">The sequence shown here is derived from an EMBL/GenBank/DDBJ whole genome shotgun (WGS) entry which is preliminary data.</text>
</comment>
<dbReference type="SUPFAM" id="SSF53686">
    <property type="entry name" value="Tryptophan synthase beta subunit-like PLP-dependent enzymes"/>
    <property type="match status" value="1"/>
</dbReference>
<comment type="cofactor">
    <cofactor evidence="1">
        <name>pyridoxal 5'-phosphate</name>
        <dbReference type="ChEBI" id="CHEBI:597326"/>
    </cofactor>
</comment>
<dbReference type="InterPro" id="IPR000634">
    <property type="entry name" value="Ser/Thr_deHydtase_PyrdxlP-BS"/>
</dbReference>
<dbReference type="PANTHER" id="PTHR48078:SF11">
    <property type="entry name" value="THREONINE DEHYDRATASE, MITOCHONDRIAL"/>
    <property type="match status" value="1"/>
</dbReference>
<dbReference type="EMBL" id="JAEPRA010000001">
    <property type="protein sequence ID" value="KAG2189132.1"/>
    <property type="molecule type" value="Genomic_DNA"/>
</dbReference>
<organism evidence="6 7">
    <name type="scientific">Umbelopsis vinacea</name>
    <dbReference type="NCBI Taxonomy" id="44442"/>
    <lineage>
        <taxon>Eukaryota</taxon>
        <taxon>Fungi</taxon>
        <taxon>Fungi incertae sedis</taxon>
        <taxon>Mucoromycota</taxon>
        <taxon>Mucoromycotina</taxon>
        <taxon>Umbelopsidomycetes</taxon>
        <taxon>Umbelopsidales</taxon>
        <taxon>Umbelopsidaceae</taxon>
        <taxon>Umbelopsis</taxon>
    </lineage>
</organism>
<keyword evidence="7" id="KW-1185">Reference proteome</keyword>
<gene>
    <name evidence="6" type="ORF">INT44_004274</name>
</gene>
<evidence type="ECO:0000313" key="7">
    <source>
        <dbReference type="Proteomes" id="UP000612746"/>
    </source>
</evidence>
<evidence type="ECO:0000313" key="6">
    <source>
        <dbReference type="EMBL" id="KAG2189132.1"/>
    </source>
</evidence>
<dbReference type="InterPro" id="IPR001926">
    <property type="entry name" value="TrpB-like_PALP"/>
</dbReference>
<dbReference type="GO" id="GO:0004794">
    <property type="term" value="F:threonine deaminase activity"/>
    <property type="evidence" value="ECO:0007669"/>
    <property type="project" value="TreeGrafter"/>
</dbReference>
<dbReference type="PANTHER" id="PTHR48078">
    <property type="entry name" value="THREONINE DEHYDRATASE, MITOCHONDRIAL-RELATED"/>
    <property type="match status" value="1"/>
</dbReference>
<dbReference type="InterPro" id="IPR036052">
    <property type="entry name" value="TrpB-like_PALP_sf"/>
</dbReference>
<dbReference type="OrthoDB" id="4418812at2759"/>
<dbReference type="AlphaFoldDB" id="A0A8H7QAV8"/>
<evidence type="ECO:0000256" key="2">
    <source>
        <dbReference type="ARBA" id="ARBA00010869"/>
    </source>
</evidence>
<dbReference type="GO" id="GO:0003941">
    <property type="term" value="F:L-serine ammonia-lyase activity"/>
    <property type="evidence" value="ECO:0007669"/>
    <property type="project" value="TreeGrafter"/>
</dbReference>
<dbReference type="InterPro" id="IPR050147">
    <property type="entry name" value="Ser/Thr_Dehydratase"/>
</dbReference>
<name>A0A8H7QAV8_9FUNG</name>
<dbReference type="GO" id="GO:0006565">
    <property type="term" value="P:L-serine catabolic process"/>
    <property type="evidence" value="ECO:0007669"/>
    <property type="project" value="TreeGrafter"/>
</dbReference>
<dbReference type="Pfam" id="PF00291">
    <property type="entry name" value="PALP"/>
    <property type="match status" value="1"/>
</dbReference>
<dbReference type="Gene3D" id="3.40.50.1100">
    <property type="match status" value="2"/>
</dbReference>
<dbReference type="GO" id="GO:0030170">
    <property type="term" value="F:pyridoxal phosphate binding"/>
    <property type="evidence" value="ECO:0007669"/>
    <property type="project" value="InterPro"/>
</dbReference>
<proteinExistence type="inferred from homology"/>
<evidence type="ECO:0000256" key="3">
    <source>
        <dbReference type="ARBA" id="ARBA00022898"/>
    </source>
</evidence>
<reference evidence="6" key="1">
    <citation type="submission" date="2020-12" db="EMBL/GenBank/DDBJ databases">
        <title>Metabolic potential, ecology and presence of endohyphal bacteria is reflected in genomic diversity of Mucoromycotina.</title>
        <authorList>
            <person name="Muszewska A."/>
            <person name="Okrasinska A."/>
            <person name="Steczkiewicz K."/>
            <person name="Drgas O."/>
            <person name="Orlowska M."/>
            <person name="Perlinska-Lenart U."/>
            <person name="Aleksandrzak-Piekarczyk T."/>
            <person name="Szatraj K."/>
            <person name="Zielenkiewicz U."/>
            <person name="Pilsyk S."/>
            <person name="Malc E."/>
            <person name="Mieczkowski P."/>
            <person name="Kruszewska J.S."/>
            <person name="Biernat P."/>
            <person name="Pawlowska J."/>
        </authorList>
    </citation>
    <scope>NUCLEOTIDE SEQUENCE</scope>
    <source>
        <strain evidence="6">WA0000051536</strain>
    </source>
</reference>